<dbReference type="InterPro" id="IPR011989">
    <property type="entry name" value="ARM-like"/>
</dbReference>
<evidence type="ECO:0000256" key="3">
    <source>
        <dbReference type="ARBA" id="ARBA00004647"/>
    </source>
</evidence>
<dbReference type="Gene3D" id="1.25.10.10">
    <property type="entry name" value="Leucine-rich Repeat Variant"/>
    <property type="match status" value="5"/>
</dbReference>
<keyword evidence="18" id="KW-1185">Reference proteome</keyword>
<proteinExistence type="inferred from homology"/>
<dbReference type="SUPFAM" id="SSF48371">
    <property type="entry name" value="ARM repeat"/>
    <property type="match status" value="2"/>
</dbReference>
<sequence length="1911" mass="212768">MGDDSEWMKLPIDQKCEHKVWKARLNGYEEALKLFQRIEDEKSPEWGKYLGLLKKFVTESNAVAQLKGLEAALVYVESAHVAGKTSGEVVSGVVNKVFNQPKARAKELGSDICLMYIEIEKAEVVQEELIKGLDNKNPKIVVTCIETLRKALSEFGSKIITLKPVVKILPKQFESREKAVRDEAKQLAIEIYKWIRDALRPPLQGINSVQLKELEEEWVKLPTTPPKQSRFLRSQQALKAKFEQQQAAGGDEVDGDNDDEPAPQVDPYELLEPVEILSKLPKDFYDKIEAKKWQERKEALEAVETLAKNPKLENGDYGDLVRALRKVVGKDANVMLVTLAAKCLAGLAAGLRKKFGTYAGHVVPTILEKFKEKKPQVVQALQEAIDAVFLTTTLQNISEDVLAVMDNKNPSIKQQASLFLARSFRHCTQATLPKSMLKAFCPAFLKQVNDSAPEVRDAAYEALGTAMKVVGEKAVNPFLADLDKLKLDKIKESADKVELPGKKGGGGSGGAEKKEKPVAKAPPPTEAPAKSSGPPKKALAAKSGGPPKKGKPASATSAKGKKGPEIKEFIETELSIEVCEEKSATVLPASCMQLLDSANWKDRLSSMEEFQKAVEQMDKSEMPCQALVRMLAKKPGWKETNFQVMQMKLHIVGLIAQKGSFSKTSALVVLDGLVDKVGDVKCGAKAKEGLTATAEACSLPWTAEQVVSMVFAQKNPKNQAETLNWLANAMKEFGFAGINVKAFINNVKTALGATNPAVRTAAITLLGVMYLYMGAPLRMFFEDEKPALLKQIDDEFEKMQGQSPPAAFRGVKKGGAEEDGEEAEEQEEDGGGDIMDLLPRTDISDRISQDMVDKMGDKNWKTRREGLEEVAAVISEAKFIQASIGELPMALKGRLTDSNKILVLQTLTILQQIAIAMGPALKQHIKSLGMPIITVLGDSKTNVRAAAMTTLQAWVEQTGMKDWLEGEDLSEELKRENPFLRQEVLGWLAEKLPTMRTVPSDLSLCLPYLYACLEDRNGDVRKKAQDALPTFMMHLGYEKMLKATAKLKPASKEPVSALLEKARAVMPAKPAPPPGKAGGAKSVSVTCDQGRPVTASQIAPVLGVLGKKAPAPKANAKDEEDRSGVIFILVPNGKEQRIKEEKGLKVLKWNFQTPRDEYVDQLKTQMSTCFAKWLQDELFHFVLFNSCVGTISCLDLILKWFTLRFFETNSTVLMKVLEYLKLLFPMLSRENYHLNEYEASSFIPYLILKVGESKDVVRKDVRAILTMLCKVYPASKVFVFLMDGTKSKNSKQRAECLEELGCLIENYGMNVCQPTPAKSLKEIAVHIGDRDNSVRNAALNTVVAVYNVCGDQVYKLIGNLSEKEMSMLEERVKRSAKKTPAAAPAPIRQAAERERSQREHPSNPNATFMRKPSQQPQEEVPNKLKQARTQNTEREHSHPSIPKEFQLDLDMIENDHTRVSELPDLVQHRLDELLEPIMMPEPKIRSVSPHFDDLHNSTASTINFVISQVASGDMNTSIQALAQIDEVLRQEDKAEAMSGHIDQFLIATFMQLRLIYNTHMADDRLDKKDIFKLYSCIIGNMLSLFNMESLAREASMGVLKDLMHGLITLMLDARVEDIEDGQQLIRSVNLLVVKVLEKSDQTNILRSDILDHLSMIENRNDSELEAHLRRIFKHSNFPGIKSDRGTEKGQDDRMSKAKVSDILSEIFKKIGSKENTKEGLTELYEYKQKYSDADLEPFLRNTSQFFQSYVERGLRVIESEREGKGRIQPSSTGIPQHGLDSGSAPLNGEEMKPAVYYERLKILRQRQGLENNRVSSVCCLAHTPLCRLLEAQLLQQEEGDSGPTRPITSLLSKPSVASSTDMLQSKLSQLKESRESHLQQEQSHSPTRSSSPSANLDDLKKRLERIKSKRQ</sequence>
<dbReference type="GO" id="GO:0000776">
    <property type="term" value="C:kinetochore"/>
    <property type="evidence" value="ECO:0007669"/>
    <property type="project" value="UniProtKB-KW"/>
</dbReference>
<feature type="compositionally biased region" description="Low complexity" evidence="15">
    <location>
        <begin position="1380"/>
        <end position="1389"/>
    </location>
</feature>
<keyword evidence="9" id="KW-0995">Kinetochore</keyword>
<evidence type="ECO:0000256" key="13">
    <source>
        <dbReference type="ARBA" id="ARBA00025722"/>
    </source>
</evidence>
<evidence type="ECO:0000313" key="18">
    <source>
        <dbReference type="Proteomes" id="UP000265140"/>
    </source>
</evidence>
<reference evidence="17" key="2">
    <citation type="submission" date="2020-02" db="EMBL/GenBank/DDBJ databases">
        <title>Esox lucius (northern pike) genome, fEsoLuc1, primary haplotype.</title>
        <authorList>
            <person name="Myers G."/>
            <person name="Karagic N."/>
            <person name="Meyer A."/>
            <person name="Pippel M."/>
            <person name="Reichard M."/>
            <person name="Winkler S."/>
            <person name="Tracey A."/>
            <person name="Sims Y."/>
            <person name="Howe K."/>
            <person name="Rhie A."/>
            <person name="Formenti G."/>
            <person name="Durbin R."/>
            <person name="Fedrigo O."/>
            <person name="Jarvis E.D."/>
        </authorList>
    </citation>
    <scope>NUCLEOTIDE SEQUENCE [LARGE SCALE GENOMIC DNA]</scope>
</reference>
<dbReference type="GO" id="GO:0007051">
    <property type="term" value="P:spindle organization"/>
    <property type="evidence" value="ECO:0007669"/>
    <property type="project" value="InterPro"/>
</dbReference>
<evidence type="ECO:0000256" key="7">
    <source>
        <dbReference type="ARBA" id="ARBA00022737"/>
    </source>
</evidence>
<keyword evidence="11" id="KW-0131">Cell cycle</keyword>
<feature type="region of interest" description="Disordered" evidence="15">
    <location>
        <begin position="800"/>
        <end position="836"/>
    </location>
</feature>
<evidence type="ECO:0000256" key="15">
    <source>
        <dbReference type="SAM" id="MobiDB-lite"/>
    </source>
</evidence>
<feature type="region of interest" description="Disordered" evidence="15">
    <location>
        <begin position="1760"/>
        <end position="1788"/>
    </location>
</feature>
<feature type="compositionally biased region" description="Basic and acidic residues" evidence="15">
    <location>
        <begin position="1390"/>
        <end position="1401"/>
    </location>
</feature>
<evidence type="ECO:0000256" key="8">
    <source>
        <dbReference type="ARBA" id="ARBA00022776"/>
    </source>
</evidence>
<reference evidence="17" key="4">
    <citation type="submission" date="2025-09" db="UniProtKB">
        <authorList>
            <consortium name="Ensembl"/>
        </authorList>
    </citation>
    <scope>IDENTIFICATION</scope>
</reference>
<dbReference type="GO" id="GO:0030951">
    <property type="term" value="P:establishment or maintenance of microtubule cytoskeleton polarity"/>
    <property type="evidence" value="ECO:0007669"/>
    <property type="project" value="InterPro"/>
</dbReference>
<dbReference type="FunFam" id="1.25.10.10:FF:000019">
    <property type="entry name" value="Cytoskeleton-associated protein 5"/>
    <property type="match status" value="1"/>
</dbReference>
<dbReference type="InterPro" id="IPR048491">
    <property type="entry name" value="XMAP215_CLASP_TOG"/>
</dbReference>
<dbReference type="SMART" id="SM01349">
    <property type="entry name" value="TOG"/>
    <property type="match status" value="5"/>
</dbReference>
<feature type="region of interest" description="Disordered" evidence="15">
    <location>
        <begin position="1837"/>
        <end position="1911"/>
    </location>
</feature>
<dbReference type="FunFam" id="1.25.10.10:FF:000068">
    <property type="entry name" value="cytoskeleton-associated protein 5 isoform X1"/>
    <property type="match status" value="1"/>
</dbReference>
<dbReference type="Ensembl" id="ENSELUT00000055057.2">
    <property type="protein sequence ID" value="ENSELUP00000065206.2"/>
    <property type="gene ID" value="ENSELUG00000010682.3"/>
</dbReference>
<protein>
    <recommendedName>
        <fullName evidence="16">TOG domain-containing protein</fullName>
    </recommendedName>
</protein>
<keyword evidence="6" id="KW-0132">Cell division</keyword>
<accession>A0A6Q2YIF5</accession>
<feature type="domain" description="TOG" evidence="16">
    <location>
        <begin position="573"/>
        <end position="805"/>
    </location>
</feature>
<dbReference type="GO" id="GO:0005813">
    <property type="term" value="C:centrosome"/>
    <property type="evidence" value="ECO:0007669"/>
    <property type="project" value="UniProtKB-SubCell"/>
</dbReference>
<feature type="compositionally biased region" description="Polar residues" evidence="15">
    <location>
        <begin position="1846"/>
        <end position="1868"/>
    </location>
</feature>
<feature type="domain" description="TOG" evidence="16">
    <location>
        <begin position="836"/>
        <end position="1068"/>
    </location>
</feature>
<evidence type="ECO:0000313" key="17">
    <source>
        <dbReference type="Ensembl" id="ENSELUP00000065206.2"/>
    </source>
</evidence>
<dbReference type="InterPro" id="IPR045110">
    <property type="entry name" value="XMAP215"/>
</dbReference>
<name>A0A6Q2YIF5_ESOLU</name>
<feature type="region of interest" description="Disordered" evidence="15">
    <location>
        <begin position="1372"/>
        <end position="1444"/>
    </location>
</feature>
<reference evidence="17" key="3">
    <citation type="submission" date="2025-08" db="UniProtKB">
        <authorList>
            <consortium name="Ensembl"/>
        </authorList>
    </citation>
    <scope>IDENTIFICATION</scope>
</reference>
<dbReference type="GO" id="GO:0051010">
    <property type="term" value="F:microtubule plus-end binding"/>
    <property type="evidence" value="ECO:0007669"/>
    <property type="project" value="InterPro"/>
</dbReference>
<dbReference type="Proteomes" id="UP000265140">
    <property type="component" value="Chromosome 19"/>
</dbReference>
<evidence type="ECO:0000256" key="14">
    <source>
        <dbReference type="PROSITE-ProRule" id="PRU00103"/>
    </source>
</evidence>
<dbReference type="FunFam" id="1.25.10.10:FF:000052">
    <property type="entry name" value="Cytoskeleton associated protein 5"/>
    <property type="match status" value="1"/>
</dbReference>
<evidence type="ECO:0000256" key="4">
    <source>
        <dbReference type="ARBA" id="ARBA00022454"/>
    </source>
</evidence>
<evidence type="ECO:0000256" key="10">
    <source>
        <dbReference type="ARBA" id="ARBA00023212"/>
    </source>
</evidence>
<feature type="region of interest" description="Disordered" evidence="15">
    <location>
        <begin position="243"/>
        <end position="265"/>
    </location>
</feature>
<evidence type="ECO:0000256" key="2">
    <source>
        <dbReference type="ARBA" id="ARBA00004629"/>
    </source>
</evidence>
<dbReference type="Bgee" id="ENSELUG00000010682">
    <property type="expression patterns" value="Expressed in brain and 15 other cell types or tissues"/>
</dbReference>
<organism evidence="17 18">
    <name type="scientific">Esox lucius</name>
    <name type="common">Northern pike</name>
    <dbReference type="NCBI Taxonomy" id="8010"/>
    <lineage>
        <taxon>Eukaryota</taxon>
        <taxon>Metazoa</taxon>
        <taxon>Chordata</taxon>
        <taxon>Craniata</taxon>
        <taxon>Vertebrata</taxon>
        <taxon>Euteleostomi</taxon>
        <taxon>Actinopterygii</taxon>
        <taxon>Neopterygii</taxon>
        <taxon>Teleostei</taxon>
        <taxon>Protacanthopterygii</taxon>
        <taxon>Esociformes</taxon>
        <taxon>Esocidae</taxon>
        <taxon>Esox</taxon>
    </lineage>
</organism>
<dbReference type="InterPro" id="IPR016024">
    <property type="entry name" value="ARM-type_fold"/>
</dbReference>
<feature type="compositionally biased region" description="Basic and acidic residues" evidence="15">
    <location>
        <begin position="1869"/>
        <end position="1878"/>
    </location>
</feature>
<evidence type="ECO:0000256" key="9">
    <source>
        <dbReference type="ARBA" id="ARBA00022838"/>
    </source>
</evidence>
<dbReference type="FunFam" id="1.25.10.10:FF:000063">
    <property type="entry name" value="Putative cytoskeleton-associated protein 5"/>
    <property type="match status" value="1"/>
</dbReference>
<dbReference type="GO" id="GO:0046785">
    <property type="term" value="P:microtubule polymerization"/>
    <property type="evidence" value="ECO:0007669"/>
    <property type="project" value="InterPro"/>
</dbReference>
<dbReference type="GeneTree" id="ENSGT00390000014757"/>
<comment type="subcellular location">
    <subcellularLocation>
        <location evidence="2">Chromosome</location>
        <location evidence="2">Centromere</location>
        <location evidence="2">Kinetochore</location>
    </subcellularLocation>
    <subcellularLocation>
        <location evidence="1">Cytoplasm</location>
        <location evidence="1">Cytoskeleton</location>
        <location evidence="1">Microtubule organizing center</location>
        <location evidence="1">Centrosome</location>
    </subcellularLocation>
    <subcellularLocation>
        <location evidence="3">Cytoplasm</location>
        <location evidence="3">Cytoskeleton</location>
        <location evidence="3">Spindle pole</location>
    </subcellularLocation>
</comment>
<feature type="compositionally biased region" description="Polar residues" evidence="15">
    <location>
        <begin position="1402"/>
        <end position="1417"/>
    </location>
</feature>
<dbReference type="Pfam" id="PF21041">
    <property type="entry name" value="XMAP215_CLASP_TOG"/>
    <property type="match status" value="5"/>
</dbReference>
<dbReference type="PANTHER" id="PTHR12609">
    <property type="entry name" value="MICROTUBULE ASSOCIATED PROTEIN XMAP215"/>
    <property type="match status" value="1"/>
</dbReference>
<feature type="compositionally biased region" description="Low complexity" evidence="15">
    <location>
        <begin position="527"/>
        <end position="558"/>
    </location>
</feature>
<keyword evidence="5" id="KW-0963">Cytoplasm</keyword>
<comment type="similarity">
    <text evidence="13">Belongs to the TOG/XMAP215 family.</text>
</comment>
<keyword evidence="7" id="KW-0677">Repeat</keyword>
<feature type="domain" description="TOG" evidence="16">
    <location>
        <begin position="269"/>
        <end position="503"/>
    </location>
</feature>
<evidence type="ECO:0000256" key="1">
    <source>
        <dbReference type="ARBA" id="ARBA00004300"/>
    </source>
</evidence>
<dbReference type="InterPro" id="IPR034085">
    <property type="entry name" value="TOG"/>
</dbReference>
<feature type="region of interest" description="Disordered" evidence="15">
    <location>
        <begin position="497"/>
        <end position="564"/>
    </location>
</feature>
<feature type="compositionally biased region" description="Basic residues" evidence="15">
    <location>
        <begin position="1902"/>
        <end position="1911"/>
    </location>
</feature>
<gene>
    <name evidence="17" type="primary">CKAP5</name>
</gene>
<evidence type="ECO:0000256" key="11">
    <source>
        <dbReference type="ARBA" id="ARBA00023306"/>
    </source>
</evidence>
<dbReference type="GO" id="GO:0061863">
    <property type="term" value="F:microtubule plus end polymerase"/>
    <property type="evidence" value="ECO:0007669"/>
    <property type="project" value="InterPro"/>
</dbReference>
<evidence type="ECO:0000256" key="5">
    <source>
        <dbReference type="ARBA" id="ARBA00022490"/>
    </source>
</evidence>
<keyword evidence="8" id="KW-0498">Mitosis</keyword>
<dbReference type="FunFam" id="1.25.10.10:FF:000050">
    <property type="entry name" value="Cytoskeleton-associated protein 5 isoform X1"/>
    <property type="match status" value="1"/>
</dbReference>
<feature type="repeat" description="HEAT" evidence="14">
    <location>
        <begin position="440"/>
        <end position="478"/>
    </location>
</feature>
<feature type="compositionally biased region" description="Acidic residues" evidence="15">
    <location>
        <begin position="817"/>
        <end position="831"/>
    </location>
</feature>
<feature type="domain" description="TOG" evidence="16">
    <location>
        <begin position="1"/>
        <end position="227"/>
    </location>
</feature>
<feature type="compositionally biased region" description="Acidic residues" evidence="15">
    <location>
        <begin position="251"/>
        <end position="261"/>
    </location>
</feature>
<dbReference type="GO" id="GO:0051301">
    <property type="term" value="P:cell division"/>
    <property type="evidence" value="ECO:0007669"/>
    <property type="project" value="UniProtKB-KW"/>
</dbReference>
<dbReference type="PROSITE" id="PS50077">
    <property type="entry name" value="HEAT_REPEAT"/>
    <property type="match status" value="2"/>
</dbReference>
<evidence type="ECO:0000256" key="6">
    <source>
        <dbReference type="ARBA" id="ARBA00022618"/>
    </source>
</evidence>
<evidence type="ECO:0000259" key="16">
    <source>
        <dbReference type="SMART" id="SM01349"/>
    </source>
</evidence>
<reference evidence="18" key="1">
    <citation type="journal article" date="2014" name="PLoS ONE">
        <title>The genome and linkage map of the northern pike (Esox lucius): conserved synteny revealed between the salmonid sister group and the Neoteleostei.</title>
        <authorList>
            <person name="Rondeau E.B."/>
            <person name="Minkley D.R."/>
            <person name="Leong J.S."/>
            <person name="Messmer A.M."/>
            <person name="Jantzen J.R."/>
            <person name="von Schalburg K.R."/>
            <person name="Lemon C."/>
            <person name="Bird N.H."/>
            <person name="Koop B.F."/>
        </authorList>
    </citation>
    <scope>NUCLEOTIDE SEQUENCE</scope>
</reference>
<dbReference type="InterPro" id="IPR021133">
    <property type="entry name" value="HEAT_type_2"/>
</dbReference>
<feature type="repeat" description="HEAT" evidence="14">
    <location>
        <begin position="1005"/>
        <end position="1042"/>
    </location>
</feature>
<dbReference type="GO" id="GO:0000922">
    <property type="term" value="C:spindle pole"/>
    <property type="evidence" value="ECO:0007669"/>
    <property type="project" value="UniProtKB-SubCell"/>
</dbReference>
<feature type="compositionally biased region" description="Low complexity" evidence="15">
    <location>
        <begin position="1883"/>
        <end position="1893"/>
    </location>
</feature>
<keyword evidence="4" id="KW-0158">Chromosome</keyword>
<keyword evidence="10" id="KW-0206">Cytoskeleton</keyword>
<feature type="domain" description="TOG" evidence="16">
    <location>
        <begin position="1157"/>
        <end position="1381"/>
    </location>
</feature>
<keyword evidence="12" id="KW-0137">Centromere</keyword>
<evidence type="ECO:0000256" key="12">
    <source>
        <dbReference type="ARBA" id="ARBA00023328"/>
    </source>
</evidence>